<feature type="transmembrane region" description="Helical" evidence="8">
    <location>
        <begin position="25"/>
        <end position="41"/>
    </location>
</feature>
<reference evidence="10" key="1">
    <citation type="journal article" date="2023" name="Genome Biol. Evol.">
        <title>First Whole Genome Sequence and Flow Cytometry Genome Size Data for the Lichen-Forming Fungus Ramalina farinacea (Ascomycota).</title>
        <authorList>
            <person name="Llewellyn T."/>
            <person name="Mian S."/>
            <person name="Hill R."/>
            <person name="Leitch I.J."/>
            <person name="Gaya E."/>
        </authorList>
    </citation>
    <scope>NUCLEOTIDE SEQUENCE</scope>
    <source>
        <strain evidence="10">LIQ254RAFAR</strain>
    </source>
</reference>
<feature type="transmembrane region" description="Helical" evidence="8">
    <location>
        <begin position="403"/>
        <end position="425"/>
    </location>
</feature>
<dbReference type="PROSITE" id="PS00216">
    <property type="entry name" value="SUGAR_TRANSPORT_1"/>
    <property type="match status" value="1"/>
</dbReference>
<accession>A0AA43QPE2</accession>
<keyword evidence="4 8" id="KW-0812">Transmembrane</keyword>
<feature type="transmembrane region" description="Helical" evidence="8">
    <location>
        <begin position="370"/>
        <end position="391"/>
    </location>
</feature>
<evidence type="ECO:0000256" key="1">
    <source>
        <dbReference type="ARBA" id="ARBA00004141"/>
    </source>
</evidence>
<dbReference type="NCBIfam" id="TIGR00879">
    <property type="entry name" value="SP"/>
    <property type="match status" value="1"/>
</dbReference>
<dbReference type="InterPro" id="IPR005828">
    <property type="entry name" value="MFS_sugar_transport-like"/>
</dbReference>
<sequence>MPGGGVGLVATADTGRIEAPVTLKAYLMCAFAAFGGIFFGYDSGYINGVIGMNYFITLYTGLDPNDPKFAKNADPGPDGFTLPSWQKSLVVSILSAGTFFGALIAGDLADFTGRRTTIIMGCGVFIVGVILQTASHGYGLMVAGRLIAGFGIGFVSAIIVLYMSEIAPKKVRGAIVSGYQFCITIGLLLASCVDYGTQNYTDTGSYRIPIALQMLWALILAIGLFFLPESPRYFVKRGKIDRAAQVLGRLRGQPRDSEFVQTELAEIIANHEYELTQIPQGSYFASWANCFKGSLWEQKSNLRRTILGTSLQMMQQWTGINFIFYFGTTFFQDLGTISNPFLIGLITTLVNVCSTPISFYTIERFGRRPLLIYGALGMWICEFIVAIAGTVDGGNPATVRAEISFICIYIFFFASTWGPGAWVVIGEIYPLPIRSRGVALATASNWLWNCIIAVITPYMVGTDQGNLGAKVFFVWGALCVGCWLYAYFLVPETKGLSLEQVDRMLEETTPRKSSKWVPHSTFASEMGLTDKGVLDPVIIEDVERKGSVV</sequence>
<dbReference type="InterPro" id="IPR020846">
    <property type="entry name" value="MFS_dom"/>
</dbReference>
<evidence type="ECO:0000256" key="7">
    <source>
        <dbReference type="RuleBase" id="RU003346"/>
    </source>
</evidence>
<evidence type="ECO:0000256" key="4">
    <source>
        <dbReference type="ARBA" id="ARBA00022692"/>
    </source>
</evidence>
<dbReference type="EMBL" id="JAPUFD010000010">
    <property type="protein sequence ID" value="MDI1489667.1"/>
    <property type="molecule type" value="Genomic_DNA"/>
</dbReference>
<gene>
    <name evidence="10" type="ORF">OHK93_000865</name>
</gene>
<dbReference type="Pfam" id="PF00083">
    <property type="entry name" value="Sugar_tr"/>
    <property type="match status" value="1"/>
</dbReference>
<evidence type="ECO:0000313" key="10">
    <source>
        <dbReference type="EMBL" id="MDI1489667.1"/>
    </source>
</evidence>
<dbReference type="Gene3D" id="1.20.1250.20">
    <property type="entry name" value="MFS general substrate transporter like domains"/>
    <property type="match status" value="1"/>
</dbReference>
<evidence type="ECO:0000256" key="8">
    <source>
        <dbReference type="SAM" id="Phobius"/>
    </source>
</evidence>
<dbReference type="InterPro" id="IPR005829">
    <property type="entry name" value="Sugar_transporter_CS"/>
</dbReference>
<proteinExistence type="inferred from homology"/>
<dbReference type="GO" id="GO:0005351">
    <property type="term" value="F:carbohydrate:proton symporter activity"/>
    <property type="evidence" value="ECO:0007669"/>
    <property type="project" value="TreeGrafter"/>
</dbReference>
<evidence type="ECO:0000256" key="6">
    <source>
        <dbReference type="ARBA" id="ARBA00023136"/>
    </source>
</evidence>
<feature type="transmembrane region" description="Helical" evidence="8">
    <location>
        <begin position="89"/>
        <end position="109"/>
    </location>
</feature>
<evidence type="ECO:0000256" key="3">
    <source>
        <dbReference type="ARBA" id="ARBA00022448"/>
    </source>
</evidence>
<comment type="subcellular location">
    <subcellularLocation>
        <location evidence="1">Membrane</location>
        <topology evidence="1">Multi-pass membrane protein</topology>
    </subcellularLocation>
</comment>
<evidence type="ECO:0000259" key="9">
    <source>
        <dbReference type="PROSITE" id="PS50850"/>
    </source>
</evidence>
<feature type="transmembrane region" description="Helical" evidence="8">
    <location>
        <begin position="337"/>
        <end position="358"/>
    </location>
</feature>
<feature type="domain" description="Major facilitator superfamily (MFS) profile" evidence="9">
    <location>
        <begin position="28"/>
        <end position="494"/>
    </location>
</feature>
<dbReference type="InterPro" id="IPR036259">
    <property type="entry name" value="MFS_trans_sf"/>
</dbReference>
<dbReference type="Proteomes" id="UP001161017">
    <property type="component" value="Unassembled WGS sequence"/>
</dbReference>
<evidence type="ECO:0000313" key="11">
    <source>
        <dbReference type="Proteomes" id="UP001161017"/>
    </source>
</evidence>
<dbReference type="FunFam" id="1.20.1250.20:FF:000180">
    <property type="entry name" value="MFS monosaccharide transporter"/>
    <property type="match status" value="1"/>
</dbReference>
<dbReference type="InterPro" id="IPR003663">
    <property type="entry name" value="Sugar/inositol_transpt"/>
</dbReference>
<dbReference type="SUPFAM" id="SSF103473">
    <property type="entry name" value="MFS general substrate transporter"/>
    <property type="match status" value="1"/>
</dbReference>
<dbReference type="PANTHER" id="PTHR48022:SF6">
    <property type="entry name" value="MSTA PROTEIN-RELATED"/>
    <property type="match status" value="1"/>
</dbReference>
<keyword evidence="6 8" id="KW-0472">Membrane</keyword>
<protein>
    <recommendedName>
        <fullName evidence="9">Major facilitator superfamily (MFS) profile domain-containing protein</fullName>
    </recommendedName>
</protein>
<dbReference type="CDD" id="cd17356">
    <property type="entry name" value="MFS_HXT"/>
    <property type="match status" value="1"/>
</dbReference>
<feature type="transmembrane region" description="Helical" evidence="8">
    <location>
        <begin position="208"/>
        <end position="227"/>
    </location>
</feature>
<keyword evidence="5 8" id="KW-1133">Transmembrane helix</keyword>
<feature type="transmembrane region" description="Helical" evidence="8">
    <location>
        <begin position="174"/>
        <end position="196"/>
    </location>
</feature>
<dbReference type="PRINTS" id="PR00171">
    <property type="entry name" value="SUGRTRNSPORT"/>
</dbReference>
<comment type="caution">
    <text evidence="10">The sequence shown here is derived from an EMBL/GenBank/DDBJ whole genome shotgun (WGS) entry which is preliminary data.</text>
</comment>
<dbReference type="GO" id="GO:0016020">
    <property type="term" value="C:membrane"/>
    <property type="evidence" value="ECO:0007669"/>
    <property type="project" value="UniProtKB-SubCell"/>
</dbReference>
<feature type="transmembrane region" description="Helical" evidence="8">
    <location>
        <begin position="313"/>
        <end position="331"/>
    </location>
</feature>
<keyword evidence="11" id="KW-1185">Reference proteome</keyword>
<feature type="transmembrane region" description="Helical" evidence="8">
    <location>
        <begin position="437"/>
        <end position="460"/>
    </location>
</feature>
<dbReference type="PROSITE" id="PS50850">
    <property type="entry name" value="MFS"/>
    <property type="match status" value="1"/>
</dbReference>
<dbReference type="PANTHER" id="PTHR48022">
    <property type="entry name" value="PLASTIDIC GLUCOSE TRANSPORTER 4"/>
    <property type="match status" value="1"/>
</dbReference>
<dbReference type="InterPro" id="IPR050360">
    <property type="entry name" value="MFS_Sugar_Transporters"/>
</dbReference>
<feature type="transmembrane region" description="Helical" evidence="8">
    <location>
        <begin position="116"/>
        <end position="134"/>
    </location>
</feature>
<evidence type="ECO:0000256" key="5">
    <source>
        <dbReference type="ARBA" id="ARBA00022989"/>
    </source>
</evidence>
<keyword evidence="3 7" id="KW-0813">Transport</keyword>
<feature type="transmembrane region" description="Helical" evidence="8">
    <location>
        <begin position="472"/>
        <end position="490"/>
    </location>
</feature>
<dbReference type="AlphaFoldDB" id="A0AA43QPE2"/>
<dbReference type="PROSITE" id="PS00217">
    <property type="entry name" value="SUGAR_TRANSPORT_2"/>
    <property type="match status" value="1"/>
</dbReference>
<comment type="similarity">
    <text evidence="2 7">Belongs to the major facilitator superfamily. Sugar transporter (TC 2.A.1.1) family.</text>
</comment>
<feature type="transmembrane region" description="Helical" evidence="8">
    <location>
        <begin position="140"/>
        <end position="162"/>
    </location>
</feature>
<organism evidence="10 11">
    <name type="scientific">Ramalina farinacea</name>
    <dbReference type="NCBI Taxonomy" id="258253"/>
    <lineage>
        <taxon>Eukaryota</taxon>
        <taxon>Fungi</taxon>
        <taxon>Dikarya</taxon>
        <taxon>Ascomycota</taxon>
        <taxon>Pezizomycotina</taxon>
        <taxon>Lecanoromycetes</taxon>
        <taxon>OSLEUM clade</taxon>
        <taxon>Lecanoromycetidae</taxon>
        <taxon>Lecanorales</taxon>
        <taxon>Lecanorineae</taxon>
        <taxon>Ramalinaceae</taxon>
        <taxon>Ramalina</taxon>
    </lineage>
</organism>
<name>A0AA43QPE2_9LECA</name>
<evidence type="ECO:0000256" key="2">
    <source>
        <dbReference type="ARBA" id="ARBA00010992"/>
    </source>
</evidence>